<dbReference type="InterPro" id="IPR000387">
    <property type="entry name" value="Tyr_Pase_dom"/>
</dbReference>
<dbReference type="PROSITE" id="PS50055">
    <property type="entry name" value="TYR_PHOSPHATASE_PTP"/>
    <property type="match status" value="1"/>
</dbReference>
<dbReference type="eggNOG" id="KOG0789">
    <property type="taxonomic scope" value="Eukaryota"/>
</dbReference>
<evidence type="ECO:0008006" key="6">
    <source>
        <dbReference type="Google" id="ProtNLM"/>
    </source>
</evidence>
<dbReference type="EMBL" id="AMQM01001059">
    <property type="status" value="NOT_ANNOTATED_CDS"/>
    <property type="molecule type" value="Genomic_DNA"/>
</dbReference>
<dbReference type="InterPro" id="IPR029021">
    <property type="entry name" value="Prot-tyrosine_phosphatase-like"/>
</dbReference>
<feature type="domain" description="Tyrosine-protein phosphatase" evidence="1">
    <location>
        <begin position="1"/>
        <end position="92"/>
    </location>
</feature>
<evidence type="ECO:0000313" key="3">
    <source>
        <dbReference type="EMBL" id="ESN98809.1"/>
    </source>
</evidence>
<dbReference type="AlphaFoldDB" id="T1FYX9"/>
<dbReference type="InterPro" id="IPR016130">
    <property type="entry name" value="Tyr_Pase_AS"/>
</dbReference>
<protein>
    <recommendedName>
        <fullName evidence="6">Tyrosine specific protein phosphatases domain-containing protein</fullName>
    </recommendedName>
</protein>
<proteinExistence type="predicted"/>
<reference evidence="4" key="3">
    <citation type="submission" date="2015-06" db="UniProtKB">
        <authorList>
            <consortium name="EnsemblMetazoa"/>
        </authorList>
    </citation>
    <scope>IDENTIFICATION</scope>
</reference>
<dbReference type="GO" id="GO:0004725">
    <property type="term" value="F:protein tyrosine phosphatase activity"/>
    <property type="evidence" value="ECO:0007669"/>
    <property type="project" value="InterPro"/>
</dbReference>
<dbReference type="PANTHER" id="PTHR19134:SF534">
    <property type="entry name" value="LD27988P"/>
    <property type="match status" value="1"/>
</dbReference>
<dbReference type="PRINTS" id="PR00700">
    <property type="entry name" value="PRTYPHPHTASE"/>
</dbReference>
<dbReference type="InterPro" id="IPR000242">
    <property type="entry name" value="PTP_cat"/>
</dbReference>
<dbReference type="OrthoDB" id="6277409at2759"/>
<accession>T1FYX9</accession>
<reference evidence="3 5" key="2">
    <citation type="journal article" date="2013" name="Nature">
        <title>Insights into bilaterian evolution from three spiralian genomes.</title>
        <authorList>
            <person name="Simakov O."/>
            <person name="Marletaz F."/>
            <person name="Cho S.J."/>
            <person name="Edsinger-Gonzales E."/>
            <person name="Havlak P."/>
            <person name="Hellsten U."/>
            <person name="Kuo D.H."/>
            <person name="Larsson T."/>
            <person name="Lv J."/>
            <person name="Arendt D."/>
            <person name="Savage R."/>
            <person name="Osoegawa K."/>
            <person name="de Jong P."/>
            <person name="Grimwood J."/>
            <person name="Chapman J.A."/>
            <person name="Shapiro H."/>
            <person name="Aerts A."/>
            <person name="Otillar R.P."/>
            <person name="Terry A.Y."/>
            <person name="Boore J.L."/>
            <person name="Grigoriev I.V."/>
            <person name="Lindberg D.R."/>
            <person name="Seaver E.C."/>
            <person name="Weisblat D.A."/>
            <person name="Putnam N.H."/>
            <person name="Rokhsar D.S."/>
        </authorList>
    </citation>
    <scope>NUCLEOTIDE SEQUENCE</scope>
</reference>
<dbReference type="PROSITE" id="PS50056">
    <property type="entry name" value="TYR_PHOSPHATASE_2"/>
    <property type="match status" value="1"/>
</dbReference>
<name>T1FYX9_HELRO</name>
<evidence type="ECO:0000259" key="1">
    <source>
        <dbReference type="PROSITE" id="PS50055"/>
    </source>
</evidence>
<dbReference type="InterPro" id="IPR050348">
    <property type="entry name" value="Protein-Tyr_Phosphatase"/>
</dbReference>
<dbReference type="STRING" id="6412.T1FYX9"/>
<dbReference type="PROSITE" id="PS00383">
    <property type="entry name" value="TYR_PHOSPHATASE_1"/>
    <property type="match status" value="1"/>
</dbReference>
<evidence type="ECO:0000313" key="4">
    <source>
        <dbReference type="EnsemblMetazoa" id="HelroP67197"/>
    </source>
</evidence>
<dbReference type="KEGG" id="hro:HELRODRAFT_67197"/>
<dbReference type="EMBL" id="KB097143">
    <property type="protein sequence ID" value="ESN98809.1"/>
    <property type="molecule type" value="Genomic_DNA"/>
</dbReference>
<dbReference type="SUPFAM" id="SSF52799">
    <property type="entry name" value="(Phosphotyrosine protein) phosphatases II"/>
    <property type="match status" value="1"/>
</dbReference>
<gene>
    <name evidence="4" type="primary">20214027</name>
    <name evidence="3" type="ORF">HELRODRAFT_67197</name>
</gene>
<organism evidence="4 5">
    <name type="scientific">Helobdella robusta</name>
    <name type="common">Californian leech</name>
    <dbReference type="NCBI Taxonomy" id="6412"/>
    <lineage>
        <taxon>Eukaryota</taxon>
        <taxon>Metazoa</taxon>
        <taxon>Spiralia</taxon>
        <taxon>Lophotrochozoa</taxon>
        <taxon>Annelida</taxon>
        <taxon>Clitellata</taxon>
        <taxon>Hirudinea</taxon>
        <taxon>Rhynchobdellida</taxon>
        <taxon>Glossiphoniidae</taxon>
        <taxon>Helobdella</taxon>
    </lineage>
</organism>
<dbReference type="SMART" id="SM00404">
    <property type="entry name" value="PTPc_motif"/>
    <property type="match status" value="1"/>
</dbReference>
<dbReference type="PANTHER" id="PTHR19134">
    <property type="entry name" value="RECEPTOR-TYPE TYROSINE-PROTEIN PHOSPHATASE"/>
    <property type="match status" value="1"/>
</dbReference>
<evidence type="ECO:0000259" key="2">
    <source>
        <dbReference type="PROSITE" id="PS50056"/>
    </source>
</evidence>
<dbReference type="InterPro" id="IPR003595">
    <property type="entry name" value="Tyr_Pase_cat"/>
</dbReference>
<dbReference type="Pfam" id="PF00102">
    <property type="entry name" value="Y_phosphatase"/>
    <property type="match status" value="1"/>
</dbReference>
<dbReference type="CTD" id="20214027"/>
<reference evidence="5" key="1">
    <citation type="submission" date="2012-12" db="EMBL/GenBank/DDBJ databases">
        <authorList>
            <person name="Hellsten U."/>
            <person name="Grimwood J."/>
            <person name="Chapman J.A."/>
            <person name="Shapiro H."/>
            <person name="Aerts A."/>
            <person name="Otillar R.P."/>
            <person name="Terry A.Y."/>
            <person name="Boore J.L."/>
            <person name="Simakov O."/>
            <person name="Marletaz F."/>
            <person name="Cho S.-J."/>
            <person name="Edsinger-Gonzales E."/>
            <person name="Havlak P."/>
            <person name="Kuo D.-H."/>
            <person name="Larsson T."/>
            <person name="Lv J."/>
            <person name="Arendt D."/>
            <person name="Savage R."/>
            <person name="Osoegawa K."/>
            <person name="de Jong P."/>
            <person name="Lindberg D.R."/>
            <person name="Seaver E.C."/>
            <person name="Weisblat D.A."/>
            <person name="Putnam N.H."/>
            <person name="Grigoriev I.V."/>
            <person name="Rokhsar D.S."/>
        </authorList>
    </citation>
    <scope>NUCLEOTIDE SEQUENCE</scope>
</reference>
<dbReference type="EnsemblMetazoa" id="HelroT67197">
    <property type="protein sequence ID" value="HelroP67197"/>
    <property type="gene ID" value="HelroG67197"/>
</dbReference>
<dbReference type="InParanoid" id="T1FYX9"/>
<dbReference type="HOGENOM" id="CLU_2216423_0_0_1"/>
<dbReference type="Proteomes" id="UP000015101">
    <property type="component" value="Unassembled WGS sequence"/>
</dbReference>
<feature type="domain" description="Tyrosine specific protein phosphatases" evidence="2">
    <location>
        <begin position="8"/>
        <end position="83"/>
    </location>
</feature>
<sequence>PTNVDGLLEFMSQVHCLYLQQRNIMKPIVVHCSNGSGRTGTFTVIYTGVEEVNRGHGVIDVCDVIKQMRLQRKYFVQYDRQLKFCYQVILAHCFSVLKKCYSYFGLF</sequence>
<dbReference type="Gene3D" id="3.90.190.10">
    <property type="entry name" value="Protein tyrosine phosphatase superfamily"/>
    <property type="match status" value="1"/>
</dbReference>
<dbReference type="RefSeq" id="XP_009022541.1">
    <property type="nucleotide sequence ID" value="XM_009024293.1"/>
</dbReference>
<dbReference type="GeneID" id="20214027"/>
<keyword evidence="5" id="KW-1185">Reference proteome</keyword>
<evidence type="ECO:0000313" key="5">
    <source>
        <dbReference type="Proteomes" id="UP000015101"/>
    </source>
</evidence>